<protein>
    <submittedName>
        <fullName evidence="2">Uncharacterized protein</fullName>
    </submittedName>
</protein>
<keyword evidence="3" id="KW-1185">Reference proteome</keyword>
<feature type="region of interest" description="Disordered" evidence="1">
    <location>
        <begin position="57"/>
        <end position="76"/>
    </location>
</feature>
<feature type="region of interest" description="Disordered" evidence="1">
    <location>
        <begin position="1"/>
        <end position="34"/>
    </location>
</feature>
<evidence type="ECO:0000256" key="1">
    <source>
        <dbReference type="SAM" id="MobiDB-lite"/>
    </source>
</evidence>
<proteinExistence type="predicted"/>
<accession>A0A0R0BXD2</accession>
<comment type="caution">
    <text evidence="2">The sequence shown here is derived from an EMBL/GenBank/DDBJ whole genome shotgun (WGS) entry which is preliminary data.</text>
</comment>
<organism evidence="2 3">
    <name type="scientific">Stenotrophomonas terrae</name>
    <dbReference type="NCBI Taxonomy" id="405446"/>
    <lineage>
        <taxon>Bacteria</taxon>
        <taxon>Pseudomonadati</taxon>
        <taxon>Pseudomonadota</taxon>
        <taxon>Gammaproteobacteria</taxon>
        <taxon>Lysobacterales</taxon>
        <taxon>Lysobacteraceae</taxon>
        <taxon>Stenotrophomonas</taxon>
    </lineage>
</organism>
<evidence type="ECO:0000313" key="3">
    <source>
        <dbReference type="Proteomes" id="UP000051863"/>
    </source>
</evidence>
<reference evidence="2 3" key="1">
    <citation type="submission" date="2015-05" db="EMBL/GenBank/DDBJ databases">
        <title>Genome sequencing and analysis of members of genus Stenotrophomonas.</title>
        <authorList>
            <person name="Patil P.P."/>
            <person name="Midha S."/>
            <person name="Patil P.B."/>
        </authorList>
    </citation>
    <scope>NUCLEOTIDE SEQUENCE [LARGE SCALE GENOMIC DNA]</scope>
    <source>
        <strain evidence="2 3">DSM 18941</strain>
    </source>
</reference>
<dbReference type="Proteomes" id="UP000051863">
    <property type="component" value="Unassembled WGS sequence"/>
</dbReference>
<dbReference type="PATRIC" id="fig|405446.3.peg.3949"/>
<name>A0A0R0BXD2_9GAMM</name>
<gene>
    <name evidence="2" type="ORF">ABB27_18710</name>
</gene>
<evidence type="ECO:0000313" key="2">
    <source>
        <dbReference type="EMBL" id="KRG62021.1"/>
    </source>
</evidence>
<dbReference type="AlphaFoldDB" id="A0A0R0BXD2"/>
<sequence>MLSIEQEAGTELAMAEESVSTELAGTEEAGKAARGSLSRLTIGAGIAAGAVLYSVLSNDDGGNGSAPVTPGPTGTH</sequence>
<dbReference type="EMBL" id="LDJJ01000091">
    <property type="protein sequence ID" value="KRG62021.1"/>
    <property type="molecule type" value="Genomic_DNA"/>
</dbReference>